<sequence>MNNDTTEQPTRLGYEIIRDHVLPTILGKHENEILYWAGKDIARKFPMFSTDELPAFFSEAGWGHLTFSSNKQPKDEAWLILQQPDLTVLEKRSYQLEAGFLAEQFQKLNGYLAECYAEKQVKKKQIHFIVKWDTKTTV</sequence>
<dbReference type="EMBL" id="JAUBDI010000004">
    <property type="protein sequence ID" value="MDW0112957.1"/>
    <property type="molecule type" value="Genomic_DNA"/>
</dbReference>
<dbReference type="InterPro" id="IPR024096">
    <property type="entry name" value="NO_sig/Golgi_transp_ligand-bd"/>
</dbReference>
<keyword evidence="2" id="KW-1185">Reference proteome</keyword>
<dbReference type="InterPro" id="IPR019642">
    <property type="entry name" value="DUF2507"/>
</dbReference>
<dbReference type="Pfam" id="PF10702">
    <property type="entry name" value="DUF2507"/>
    <property type="match status" value="1"/>
</dbReference>
<reference evidence="1 2" key="1">
    <citation type="submission" date="2023-06" db="EMBL/GenBank/DDBJ databases">
        <title>Sporosarcina sp. nov., isolated from Korean traditional fermented seafood 'Jeotgal'.</title>
        <authorList>
            <person name="Yang A.I."/>
            <person name="Shin N.-R."/>
        </authorList>
    </citation>
    <scope>NUCLEOTIDE SEQUENCE [LARGE SCALE GENOMIC DNA]</scope>
    <source>
        <strain evidence="1 2">KCTC13119</strain>
    </source>
</reference>
<comment type="caution">
    <text evidence="1">The sequence shown here is derived from an EMBL/GenBank/DDBJ whole genome shotgun (WGS) entry which is preliminary data.</text>
</comment>
<accession>A0ABU4GBJ2</accession>
<name>A0ABU4GBJ2_9BACL</name>
<protein>
    <submittedName>
        <fullName evidence="1">YslB family protein</fullName>
    </submittedName>
</protein>
<dbReference type="Gene3D" id="3.30.1380.20">
    <property type="entry name" value="Trafficking protein particle complex subunit 3"/>
    <property type="match status" value="1"/>
</dbReference>
<organism evidence="1 2">
    <name type="scientific">Sporosarcina saromensis</name>
    <dbReference type="NCBI Taxonomy" id="359365"/>
    <lineage>
        <taxon>Bacteria</taxon>
        <taxon>Bacillati</taxon>
        <taxon>Bacillota</taxon>
        <taxon>Bacilli</taxon>
        <taxon>Bacillales</taxon>
        <taxon>Caryophanaceae</taxon>
        <taxon>Sporosarcina</taxon>
    </lineage>
</organism>
<dbReference type="Proteomes" id="UP001282284">
    <property type="component" value="Unassembled WGS sequence"/>
</dbReference>
<evidence type="ECO:0000313" key="1">
    <source>
        <dbReference type="EMBL" id="MDW0112957.1"/>
    </source>
</evidence>
<evidence type="ECO:0000313" key="2">
    <source>
        <dbReference type="Proteomes" id="UP001282284"/>
    </source>
</evidence>
<gene>
    <name evidence="1" type="ORF">QT711_07145</name>
</gene>
<proteinExistence type="predicted"/>
<dbReference type="SUPFAM" id="SSF111126">
    <property type="entry name" value="Ligand-binding domain in the NO signalling and Golgi transport"/>
    <property type="match status" value="1"/>
</dbReference>